<accession>A0ABR3PXB1</accession>
<reference evidence="4 5" key="1">
    <citation type="submission" date="2023-08" db="EMBL/GenBank/DDBJ databases">
        <title>Annotated Genome Sequence of Vanrija albida AlHP1.</title>
        <authorList>
            <person name="Herzog R."/>
        </authorList>
    </citation>
    <scope>NUCLEOTIDE SEQUENCE [LARGE SCALE GENOMIC DNA]</scope>
    <source>
        <strain evidence="4 5">AlHP1</strain>
    </source>
</reference>
<dbReference type="GeneID" id="95987540"/>
<dbReference type="Pfam" id="PF26113">
    <property type="entry name" value="GH16_XgeA"/>
    <property type="match status" value="1"/>
</dbReference>
<dbReference type="PANTHER" id="PTHR10963:SF24">
    <property type="entry name" value="GLYCOSIDASE C21B10.07-RELATED"/>
    <property type="match status" value="1"/>
</dbReference>
<name>A0ABR3PXB1_9TREE</name>
<dbReference type="InterPro" id="IPR000757">
    <property type="entry name" value="Beta-glucanase-like"/>
</dbReference>
<dbReference type="InterPro" id="IPR050546">
    <property type="entry name" value="Glycosyl_Hydrlase_16"/>
</dbReference>
<dbReference type="InterPro" id="IPR013320">
    <property type="entry name" value="ConA-like_dom_sf"/>
</dbReference>
<comment type="caution">
    <text evidence="4">The sequence shown here is derived from an EMBL/GenBank/DDBJ whole genome shotgun (WGS) entry which is preliminary data.</text>
</comment>
<evidence type="ECO:0000256" key="2">
    <source>
        <dbReference type="SAM" id="SignalP"/>
    </source>
</evidence>
<evidence type="ECO:0000313" key="4">
    <source>
        <dbReference type="EMBL" id="KAL1407084.1"/>
    </source>
</evidence>
<protein>
    <recommendedName>
        <fullName evidence="3">GH16 domain-containing protein</fullName>
    </recommendedName>
</protein>
<feature type="chain" id="PRO_5045201868" description="GH16 domain-containing protein" evidence="2">
    <location>
        <begin position="21"/>
        <end position="442"/>
    </location>
</feature>
<organism evidence="4 5">
    <name type="scientific">Vanrija albida</name>
    <dbReference type="NCBI Taxonomy" id="181172"/>
    <lineage>
        <taxon>Eukaryota</taxon>
        <taxon>Fungi</taxon>
        <taxon>Dikarya</taxon>
        <taxon>Basidiomycota</taxon>
        <taxon>Agaricomycotina</taxon>
        <taxon>Tremellomycetes</taxon>
        <taxon>Trichosporonales</taxon>
        <taxon>Trichosporonaceae</taxon>
        <taxon>Vanrija</taxon>
    </lineage>
</organism>
<dbReference type="Gene3D" id="2.60.120.200">
    <property type="match status" value="1"/>
</dbReference>
<gene>
    <name evidence="4" type="ORF">Q8F55_006497</name>
</gene>
<dbReference type="EMBL" id="JBBXJM010000005">
    <property type="protein sequence ID" value="KAL1407084.1"/>
    <property type="molecule type" value="Genomic_DNA"/>
</dbReference>
<dbReference type="SUPFAM" id="SSF49899">
    <property type="entry name" value="Concanavalin A-like lectins/glucanases"/>
    <property type="match status" value="1"/>
</dbReference>
<proteinExistence type="predicted"/>
<dbReference type="RefSeq" id="XP_069207028.1">
    <property type="nucleotide sequence ID" value="XM_069354957.1"/>
</dbReference>
<keyword evidence="5" id="KW-1185">Reference proteome</keyword>
<dbReference type="PANTHER" id="PTHR10963">
    <property type="entry name" value="GLYCOSYL HYDROLASE-RELATED"/>
    <property type="match status" value="1"/>
</dbReference>
<feature type="signal peptide" evidence="2">
    <location>
        <begin position="1"/>
        <end position="20"/>
    </location>
</feature>
<dbReference type="PROSITE" id="PS51762">
    <property type="entry name" value="GH16_2"/>
    <property type="match status" value="1"/>
</dbReference>
<evidence type="ECO:0000256" key="1">
    <source>
        <dbReference type="SAM" id="MobiDB-lite"/>
    </source>
</evidence>
<sequence>MKSAIILLPILASLAQVATAFPFVKRAAEPGLVRARNERSGHFIHVRGEDSKRLVRRKRAPQDWDASAPCTTSTDAPSPTSSSEWSSSDSSSSGDWSTSSNSSSELNTGGNLNASPPPSGSSTSSGSAPESTSAWQHVETISGRNFFDSQYWNFWSYPDPTHGTVNYVDQNTAQAQGLISINEQNQAIMKVDTTQHVQGGRNSVRIHSNRIWTGGMVILDAAHMPTGCGTWPAWWQNGPNWPEGGEIDILEGVNDVTNNQVSLHTGVGCTMPQDLDSNQLGTLATGSWNAFDCSSANTQNQGCGVIDRKSSNSYGAGFNSAGGGVYALAWAKSGIKIWFFTRSAIPQDITSGSPNPDNWGTPVGNFPSDNCNPYQFFYDHFNIFDTTLCGDWAGADSVWSQSCAASTGFASCSDYVLNSGSAFEQAYWAINSVTYYNSTTLV</sequence>
<feature type="compositionally biased region" description="Low complexity" evidence="1">
    <location>
        <begin position="65"/>
        <end position="133"/>
    </location>
</feature>
<feature type="region of interest" description="Disordered" evidence="1">
    <location>
        <begin position="49"/>
        <end position="135"/>
    </location>
</feature>
<dbReference type="Proteomes" id="UP001565368">
    <property type="component" value="Unassembled WGS sequence"/>
</dbReference>
<feature type="domain" description="GH16" evidence="3">
    <location>
        <begin position="94"/>
        <end position="401"/>
    </location>
</feature>
<keyword evidence="2" id="KW-0732">Signal</keyword>
<dbReference type="CDD" id="cd02181">
    <property type="entry name" value="GH16_fungal_Lam16A_glucanase"/>
    <property type="match status" value="1"/>
</dbReference>
<evidence type="ECO:0000313" key="5">
    <source>
        <dbReference type="Proteomes" id="UP001565368"/>
    </source>
</evidence>
<evidence type="ECO:0000259" key="3">
    <source>
        <dbReference type="PROSITE" id="PS51762"/>
    </source>
</evidence>